<keyword evidence="4" id="KW-1185">Reference proteome</keyword>
<dbReference type="PANTHER" id="PTHR30336">
    <property type="entry name" value="INNER MEMBRANE PROTEIN, PROBABLE PERMEASE"/>
    <property type="match status" value="1"/>
</dbReference>
<protein>
    <submittedName>
        <fullName evidence="3">Uncharacterized SAM-binding protein YcdF (DUF218 family)</fullName>
    </submittedName>
</protein>
<dbReference type="GO" id="GO:0005886">
    <property type="term" value="C:plasma membrane"/>
    <property type="evidence" value="ECO:0007669"/>
    <property type="project" value="TreeGrafter"/>
</dbReference>
<dbReference type="OrthoDB" id="9809813at2"/>
<feature type="transmembrane region" description="Helical" evidence="1">
    <location>
        <begin position="14"/>
        <end position="34"/>
    </location>
</feature>
<dbReference type="RefSeq" id="WP_133678458.1">
    <property type="nucleotide sequence ID" value="NZ_SNZP01000002.1"/>
</dbReference>
<evidence type="ECO:0000313" key="3">
    <source>
        <dbReference type="EMBL" id="TDR82024.1"/>
    </source>
</evidence>
<dbReference type="Proteomes" id="UP000295611">
    <property type="component" value="Unassembled WGS sequence"/>
</dbReference>
<accession>A0A4R7BAS7</accession>
<keyword evidence="1" id="KW-1133">Transmembrane helix</keyword>
<dbReference type="InterPro" id="IPR014729">
    <property type="entry name" value="Rossmann-like_a/b/a_fold"/>
</dbReference>
<dbReference type="Gene3D" id="3.40.50.620">
    <property type="entry name" value="HUPs"/>
    <property type="match status" value="1"/>
</dbReference>
<keyword evidence="1" id="KW-0812">Transmembrane</keyword>
<feature type="transmembrane region" description="Helical" evidence="1">
    <location>
        <begin position="41"/>
        <end position="60"/>
    </location>
</feature>
<comment type="caution">
    <text evidence="3">The sequence shown here is derived from an EMBL/GenBank/DDBJ whole genome shotgun (WGS) entry which is preliminary data.</text>
</comment>
<proteinExistence type="predicted"/>
<dbReference type="CDD" id="cd06259">
    <property type="entry name" value="YdcF-like"/>
    <property type="match status" value="1"/>
</dbReference>
<dbReference type="GO" id="GO:0043164">
    <property type="term" value="P:Gram-negative-bacterium-type cell wall biogenesis"/>
    <property type="evidence" value="ECO:0007669"/>
    <property type="project" value="TreeGrafter"/>
</dbReference>
<reference evidence="3 4" key="1">
    <citation type="submission" date="2019-03" db="EMBL/GenBank/DDBJ databases">
        <title>Genomic Encyclopedia of Type Strains, Phase III (KMG-III): the genomes of soil and plant-associated and newly described type strains.</title>
        <authorList>
            <person name="Whitman W."/>
        </authorList>
    </citation>
    <scope>NUCLEOTIDE SEQUENCE [LARGE SCALE GENOMIC DNA]</scope>
    <source>
        <strain evidence="3 4">CECT 8976</strain>
    </source>
</reference>
<evidence type="ECO:0000256" key="1">
    <source>
        <dbReference type="SAM" id="Phobius"/>
    </source>
</evidence>
<sequence length="250" mass="27504">MSAAFSPVVLVHQAVGAFLLPPMCFIWLALLGLWLNRRGPVLLALLLCYLLSTPQMAWWLTRPLEPVVPAVDALQSVQAVVVLGGGKELAPEFGDEELKPDSLIRVRYAAWLARETGRPLLVTGGAPFGGEAEGDIMARTLARDYGVRVRWVERASNTTEENAIYSAPLLRAAGVKRIALVSNAWHLRRATLLFKRQGFEVLPAPTGSFSDARDLELRAWLPSGLSMQQCWTALREWLGLLWAGFHAAVP</sequence>
<evidence type="ECO:0000313" key="4">
    <source>
        <dbReference type="Proteomes" id="UP000295611"/>
    </source>
</evidence>
<dbReference type="InterPro" id="IPR051599">
    <property type="entry name" value="Cell_Envelope_Assoc"/>
</dbReference>
<dbReference type="PANTHER" id="PTHR30336:SF4">
    <property type="entry name" value="ENVELOPE BIOGENESIS FACTOR ELYC"/>
    <property type="match status" value="1"/>
</dbReference>
<dbReference type="AlphaFoldDB" id="A0A4R7BAS7"/>
<organism evidence="3 4">
    <name type="scientific">Paludibacterium purpuratum</name>
    <dbReference type="NCBI Taxonomy" id="1144873"/>
    <lineage>
        <taxon>Bacteria</taxon>
        <taxon>Pseudomonadati</taxon>
        <taxon>Pseudomonadota</taxon>
        <taxon>Betaproteobacteria</taxon>
        <taxon>Neisseriales</taxon>
        <taxon>Chromobacteriaceae</taxon>
        <taxon>Paludibacterium</taxon>
    </lineage>
</organism>
<dbReference type="GO" id="GO:0000270">
    <property type="term" value="P:peptidoglycan metabolic process"/>
    <property type="evidence" value="ECO:0007669"/>
    <property type="project" value="TreeGrafter"/>
</dbReference>
<evidence type="ECO:0000259" key="2">
    <source>
        <dbReference type="Pfam" id="PF02698"/>
    </source>
</evidence>
<name>A0A4R7BAS7_9NEIS</name>
<dbReference type="EMBL" id="SNZP01000002">
    <property type="protein sequence ID" value="TDR82024.1"/>
    <property type="molecule type" value="Genomic_DNA"/>
</dbReference>
<dbReference type="InterPro" id="IPR003848">
    <property type="entry name" value="DUF218"/>
</dbReference>
<gene>
    <name evidence="3" type="ORF">DFP86_102136</name>
</gene>
<dbReference type="Pfam" id="PF02698">
    <property type="entry name" value="DUF218"/>
    <property type="match status" value="1"/>
</dbReference>
<feature type="domain" description="DUF218" evidence="2">
    <location>
        <begin position="78"/>
        <end position="239"/>
    </location>
</feature>
<keyword evidence="1" id="KW-0472">Membrane</keyword>